<dbReference type="PANTHER" id="PTHR12485:SF1">
    <property type="entry name" value="NADH DEHYDROGENASE [UBIQUINONE] 1 ALPHA SUBCOMPLEX SUBUNIT 7"/>
    <property type="match status" value="1"/>
</dbReference>
<keyword evidence="16" id="KW-1185">Reference proteome</keyword>
<evidence type="ECO:0000256" key="6">
    <source>
        <dbReference type="ARBA" id="ARBA00022448"/>
    </source>
</evidence>
<evidence type="ECO:0000313" key="15">
    <source>
        <dbReference type="EMBL" id="KAJ8896156.1"/>
    </source>
</evidence>
<sequence>MSKKIEPRNVAPALQVFREFLLGRKFTNALRFADGVSRRTQPLPVLPEGPSHKLAANYYCLRDGRREAAPPLLVASPNVKATISSTADASETAVAVGKIRPTAPTPGRVWNWD</sequence>
<evidence type="ECO:0000256" key="4">
    <source>
        <dbReference type="ARBA" id="ARBA00011533"/>
    </source>
</evidence>
<evidence type="ECO:0000256" key="12">
    <source>
        <dbReference type="ARBA" id="ARBA00023136"/>
    </source>
</evidence>
<protein>
    <recommendedName>
        <fullName evidence="5">NADH dehydrogenase [ubiquinone] 1 alpha subcomplex subunit 7</fullName>
    </recommendedName>
    <alternativeName>
        <fullName evidence="14">Complex I-B14.5a</fullName>
    </alternativeName>
    <alternativeName>
        <fullName evidence="13">NADH-ubiquinone oxidoreductase subunit B14.5a</fullName>
    </alternativeName>
</protein>
<keyword evidence="8" id="KW-0999">Mitochondrion inner membrane</keyword>
<evidence type="ECO:0000256" key="5">
    <source>
        <dbReference type="ARBA" id="ARBA00016383"/>
    </source>
</evidence>
<evidence type="ECO:0000256" key="3">
    <source>
        <dbReference type="ARBA" id="ARBA00005482"/>
    </source>
</evidence>
<dbReference type="Proteomes" id="UP001159363">
    <property type="component" value="Chromosome 1"/>
</dbReference>
<evidence type="ECO:0000256" key="7">
    <source>
        <dbReference type="ARBA" id="ARBA00022660"/>
    </source>
</evidence>
<evidence type="ECO:0000256" key="1">
    <source>
        <dbReference type="ARBA" id="ARBA00003195"/>
    </source>
</evidence>
<dbReference type="InterPro" id="IPR009947">
    <property type="entry name" value="NDUA7"/>
</dbReference>
<reference evidence="15 16" key="1">
    <citation type="submission" date="2023-02" db="EMBL/GenBank/DDBJ databases">
        <title>LHISI_Scaffold_Assembly.</title>
        <authorList>
            <person name="Stuart O.P."/>
            <person name="Cleave R."/>
            <person name="Magrath M.J.L."/>
            <person name="Mikheyev A.S."/>
        </authorList>
    </citation>
    <scope>NUCLEOTIDE SEQUENCE [LARGE SCALE GENOMIC DNA]</scope>
    <source>
        <strain evidence="15">Daus_M_001</strain>
        <tissue evidence="15">Leg muscle</tissue>
    </source>
</reference>
<dbReference type="Pfam" id="PF07347">
    <property type="entry name" value="CI-B14_5a"/>
    <property type="match status" value="1"/>
</dbReference>
<keyword evidence="10" id="KW-0007">Acetylation</keyword>
<gene>
    <name evidence="15" type="ORF">PR048_001499</name>
</gene>
<evidence type="ECO:0000256" key="10">
    <source>
        <dbReference type="ARBA" id="ARBA00022990"/>
    </source>
</evidence>
<dbReference type="EMBL" id="JARBHB010000001">
    <property type="protein sequence ID" value="KAJ8896156.1"/>
    <property type="molecule type" value="Genomic_DNA"/>
</dbReference>
<evidence type="ECO:0000313" key="16">
    <source>
        <dbReference type="Proteomes" id="UP001159363"/>
    </source>
</evidence>
<dbReference type="PANTHER" id="PTHR12485">
    <property type="entry name" value="NADH-UBIQUINONE OXIDOREDUCTASE SUBUNIT B"/>
    <property type="match status" value="1"/>
</dbReference>
<evidence type="ECO:0000256" key="14">
    <source>
        <dbReference type="ARBA" id="ARBA00033401"/>
    </source>
</evidence>
<comment type="function">
    <text evidence="1">Accessory subunit of the mitochondrial membrane respiratory chain NADH dehydrogenase (Complex I), that is believed not to be involved in catalysis. Complex I functions in the transfer of electrons from NADH to the respiratory chain. The immediate electron acceptor for the enzyme is believed to be ubiquinone.</text>
</comment>
<evidence type="ECO:0000256" key="11">
    <source>
        <dbReference type="ARBA" id="ARBA00023128"/>
    </source>
</evidence>
<proteinExistence type="inferred from homology"/>
<keyword evidence="6" id="KW-0813">Transport</keyword>
<keyword evidence="7" id="KW-0679">Respiratory chain</keyword>
<evidence type="ECO:0000256" key="8">
    <source>
        <dbReference type="ARBA" id="ARBA00022792"/>
    </source>
</evidence>
<comment type="caution">
    <text evidence="15">The sequence shown here is derived from an EMBL/GenBank/DDBJ whole genome shotgun (WGS) entry which is preliminary data.</text>
</comment>
<accession>A0ABQ9IHN2</accession>
<evidence type="ECO:0000256" key="2">
    <source>
        <dbReference type="ARBA" id="ARBA00004443"/>
    </source>
</evidence>
<keyword evidence="9" id="KW-0249">Electron transport</keyword>
<keyword evidence="12" id="KW-0472">Membrane</keyword>
<evidence type="ECO:0000256" key="9">
    <source>
        <dbReference type="ARBA" id="ARBA00022982"/>
    </source>
</evidence>
<evidence type="ECO:0000256" key="13">
    <source>
        <dbReference type="ARBA" id="ARBA00030360"/>
    </source>
</evidence>
<comment type="subcellular location">
    <subcellularLocation>
        <location evidence="2">Mitochondrion inner membrane</location>
        <topology evidence="2">Peripheral membrane protein</topology>
        <orientation evidence="2">Matrix side</orientation>
    </subcellularLocation>
</comment>
<organism evidence="15 16">
    <name type="scientific">Dryococelus australis</name>
    <dbReference type="NCBI Taxonomy" id="614101"/>
    <lineage>
        <taxon>Eukaryota</taxon>
        <taxon>Metazoa</taxon>
        <taxon>Ecdysozoa</taxon>
        <taxon>Arthropoda</taxon>
        <taxon>Hexapoda</taxon>
        <taxon>Insecta</taxon>
        <taxon>Pterygota</taxon>
        <taxon>Neoptera</taxon>
        <taxon>Polyneoptera</taxon>
        <taxon>Phasmatodea</taxon>
        <taxon>Verophasmatodea</taxon>
        <taxon>Anareolatae</taxon>
        <taxon>Phasmatidae</taxon>
        <taxon>Eurycanthinae</taxon>
        <taxon>Dryococelus</taxon>
    </lineage>
</organism>
<keyword evidence="11" id="KW-0496">Mitochondrion</keyword>
<name>A0ABQ9IHN2_9NEOP</name>
<comment type="subunit">
    <text evidence="4">Complex I is composed of 45 different subunits.</text>
</comment>
<comment type="similarity">
    <text evidence="3">Belongs to the complex I NDUFA7 subunit family.</text>
</comment>